<feature type="transmembrane region" description="Helical" evidence="1">
    <location>
        <begin position="12"/>
        <end position="29"/>
    </location>
</feature>
<evidence type="ECO:0000256" key="1">
    <source>
        <dbReference type="SAM" id="Phobius"/>
    </source>
</evidence>
<organism evidence="2">
    <name type="scientific">viral metagenome</name>
    <dbReference type="NCBI Taxonomy" id="1070528"/>
    <lineage>
        <taxon>unclassified sequences</taxon>
        <taxon>metagenomes</taxon>
        <taxon>organismal metagenomes</taxon>
    </lineage>
</organism>
<keyword evidence="1" id="KW-1133">Transmembrane helix</keyword>
<keyword evidence="1" id="KW-0472">Membrane</keyword>
<feature type="transmembrane region" description="Helical" evidence="1">
    <location>
        <begin position="90"/>
        <end position="109"/>
    </location>
</feature>
<protein>
    <submittedName>
        <fullName evidence="2">Uncharacterized protein</fullName>
    </submittedName>
</protein>
<reference evidence="2" key="1">
    <citation type="journal article" date="2020" name="Nature">
        <title>Giant virus diversity and host interactions through global metagenomics.</title>
        <authorList>
            <person name="Schulz F."/>
            <person name="Roux S."/>
            <person name="Paez-Espino D."/>
            <person name="Jungbluth S."/>
            <person name="Walsh D.A."/>
            <person name="Denef V.J."/>
            <person name="McMahon K.D."/>
            <person name="Konstantinidis K.T."/>
            <person name="Eloe-Fadrosh E.A."/>
            <person name="Kyrpides N.C."/>
            <person name="Woyke T."/>
        </authorList>
    </citation>
    <scope>NUCLEOTIDE SEQUENCE</scope>
    <source>
        <strain evidence="2">GVMAG-M-3300009182-46</strain>
    </source>
</reference>
<dbReference type="AlphaFoldDB" id="A0A6C0F7K1"/>
<name>A0A6C0F7K1_9ZZZZ</name>
<dbReference type="EMBL" id="MN739027">
    <property type="protein sequence ID" value="QHT35880.1"/>
    <property type="molecule type" value="Genomic_DNA"/>
</dbReference>
<feature type="transmembrane region" description="Helical" evidence="1">
    <location>
        <begin position="60"/>
        <end position="78"/>
    </location>
</feature>
<accession>A0A6C0F7K1</accession>
<sequence length="131" mass="16216">MFKIMGERSNIYLVFIFYIIFLKIIFLIASTGDVYLKFFDKTKHPIIEEKFNYWKERTEFLFIACMSALLLIMFFPHHRKEWKLNREERLMLYLFGWILLYTANWKLFIEDAAWYPSISPYLPSWFQKWLV</sequence>
<keyword evidence="1" id="KW-0812">Transmembrane</keyword>
<evidence type="ECO:0000313" key="2">
    <source>
        <dbReference type="EMBL" id="QHT35880.1"/>
    </source>
</evidence>
<proteinExistence type="predicted"/>